<dbReference type="EMBL" id="GBXM01017051">
    <property type="protein sequence ID" value="JAH91526.1"/>
    <property type="molecule type" value="Transcribed_RNA"/>
</dbReference>
<accession>A0A0E9WMJ6</accession>
<protein>
    <submittedName>
        <fullName evidence="1">Uncharacterized protein</fullName>
    </submittedName>
</protein>
<name>A0A0E9WMJ6_ANGAN</name>
<sequence>MSAHCLLTNEHKLPVFFKFCSFYLTNKGLLKNLRLKKKMSSLCIDVESSSHPSFLFLVLFVCIYNSYSIASDINLSCFHGWIFIKAI</sequence>
<proteinExistence type="predicted"/>
<dbReference type="AlphaFoldDB" id="A0A0E9WMJ6"/>
<organism evidence="1">
    <name type="scientific">Anguilla anguilla</name>
    <name type="common">European freshwater eel</name>
    <name type="synonym">Muraena anguilla</name>
    <dbReference type="NCBI Taxonomy" id="7936"/>
    <lineage>
        <taxon>Eukaryota</taxon>
        <taxon>Metazoa</taxon>
        <taxon>Chordata</taxon>
        <taxon>Craniata</taxon>
        <taxon>Vertebrata</taxon>
        <taxon>Euteleostomi</taxon>
        <taxon>Actinopterygii</taxon>
        <taxon>Neopterygii</taxon>
        <taxon>Teleostei</taxon>
        <taxon>Anguilliformes</taxon>
        <taxon>Anguillidae</taxon>
        <taxon>Anguilla</taxon>
    </lineage>
</organism>
<evidence type="ECO:0000313" key="1">
    <source>
        <dbReference type="EMBL" id="JAH91526.1"/>
    </source>
</evidence>
<reference evidence="1" key="1">
    <citation type="submission" date="2014-11" db="EMBL/GenBank/DDBJ databases">
        <authorList>
            <person name="Amaro Gonzalez C."/>
        </authorList>
    </citation>
    <scope>NUCLEOTIDE SEQUENCE</scope>
</reference>
<reference evidence="1" key="2">
    <citation type="journal article" date="2015" name="Fish Shellfish Immunol.">
        <title>Early steps in the European eel (Anguilla anguilla)-Vibrio vulnificus interaction in the gills: Role of the RtxA13 toxin.</title>
        <authorList>
            <person name="Callol A."/>
            <person name="Pajuelo D."/>
            <person name="Ebbesson L."/>
            <person name="Teles M."/>
            <person name="MacKenzie S."/>
            <person name="Amaro C."/>
        </authorList>
    </citation>
    <scope>NUCLEOTIDE SEQUENCE</scope>
</reference>